<dbReference type="InterPro" id="IPR003661">
    <property type="entry name" value="HisK_dim/P_dom"/>
</dbReference>
<keyword evidence="5" id="KW-0418">Kinase</keyword>
<dbReference type="InterPro" id="IPR036890">
    <property type="entry name" value="HATPase_C_sf"/>
</dbReference>
<proteinExistence type="predicted"/>
<feature type="modified residue" description="4-aspartylphosphate" evidence="6">
    <location>
        <position position="425"/>
    </location>
</feature>
<evidence type="ECO:0000256" key="2">
    <source>
        <dbReference type="ARBA" id="ARBA00012438"/>
    </source>
</evidence>
<dbReference type="GO" id="GO:0000155">
    <property type="term" value="F:phosphorelay sensor kinase activity"/>
    <property type="evidence" value="ECO:0007669"/>
    <property type="project" value="InterPro"/>
</dbReference>
<dbReference type="GO" id="GO:0005886">
    <property type="term" value="C:plasma membrane"/>
    <property type="evidence" value="ECO:0007669"/>
    <property type="project" value="TreeGrafter"/>
</dbReference>
<reference evidence="10 11" key="1">
    <citation type="submission" date="2018-06" db="EMBL/GenBank/DDBJ databases">
        <title>Genomic Encyclopedia of Archaeal and Bacterial Type Strains, Phase II (KMG-II): from individual species to whole genera.</title>
        <authorList>
            <person name="Goeker M."/>
        </authorList>
    </citation>
    <scope>NUCLEOTIDE SEQUENCE [LARGE SCALE GENOMIC DNA]</scope>
    <source>
        <strain evidence="10 11">DSM 24464</strain>
    </source>
</reference>
<dbReference type="PROSITE" id="PS50110">
    <property type="entry name" value="RESPONSE_REGULATORY"/>
    <property type="match status" value="1"/>
</dbReference>
<feature type="transmembrane region" description="Helical" evidence="7">
    <location>
        <begin position="12"/>
        <end position="33"/>
    </location>
</feature>
<sequence length="504" mass="57209">MKEHFSTTFSRMLALLVVTGILFLSLCLFSIFFLDGDQFKTGIGLLMVSFAVIIVSYAITYKTLINKPLSLMTKILENNDEAAITELQKFSTEFSHIGDLFISNNKQKEELKKAKEKAEESELLKSSFLTNLSHEIRTPMNAILGFSDILSTQNLTDKEKNEYIEVITRSGKNLVSIIDDLIEMSKIDTNQVKPNFSAFNLDEVLNDIQKTVEITIPKDKPLQIYLDQPNHPVVYQFITDETKFRQIIVNLVNNAVKYSEKGIVNFGYKINPDDNALEFYIKDTGIGMSKEDSKNIFNRFNRIQNDHTINLSGLGLGLAISKAYVEMLGGKIWLESEENVGTTFTFTIPLKLNGLPISPKKEVELNPIEKVKPLTILIAEDNNINFMLIKRVMDIRKYNVLRATNGIEAVKICRENDSIQLVIMDLKMPLMGGFEAKKIIKSFRPYLPIIAHTAYSSAEINSEVYDAGFIDCISKPLDKTKLFRVIDRIEHLTPDPIMSKLVYN</sequence>
<dbReference type="Proteomes" id="UP000248703">
    <property type="component" value="Unassembled WGS sequence"/>
</dbReference>
<dbReference type="FunFam" id="3.30.565.10:FF:000006">
    <property type="entry name" value="Sensor histidine kinase WalK"/>
    <property type="match status" value="1"/>
</dbReference>
<dbReference type="Gene3D" id="1.10.287.130">
    <property type="match status" value="1"/>
</dbReference>
<keyword evidence="7" id="KW-0472">Membrane</keyword>
<dbReference type="PRINTS" id="PR00344">
    <property type="entry name" value="BCTRLSENSOR"/>
</dbReference>
<feature type="transmembrane region" description="Helical" evidence="7">
    <location>
        <begin position="39"/>
        <end position="59"/>
    </location>
</feature>
<dbReference type="SUPFAM" id="SSF52172">
    <property type="entry name" value="CheY-like"/>
    <property type="match status" value="1"/>
</dbReference>
<dbReference type="PROSITE" id="PS50109">
    <property type="entry name" value="HIS_KIN"/>
    <property type="match status" value="1"/>
</dbReference>
<dbReference type="Gene3D" id="3.30.565.10">
    <property type="entry name" value="Histidine kinase-like ATPase, C-terminal domain"/>
    <property type="match status" value="1"/>
</dbReference>
<evidence type="ECO:0000259" key="8">
    <source>
        <dbReference type="PROSITE" id="PS50109"/>
    </source>
</evidence>
<dbReference type="SUPFAM" id="SSF55874">
    <property type="entry name" value="ATPase domain of HSP90 chaperone/DNA topoisomerase II/histidine kinase"/>
    <property type="match status" value="1"/>
</dbReference>
<gene>
    <name evidence="10" type="ORF">LY08_02674</name>
</gene>
<dbReference type="InterPro" id="IPR036097">
    <property type="entry name" value="HisK_dim/P_sf"/>
</dbReference>
<evidence type="ECO:0000256" key="6">
    <source>
        <dbReference type="PROSITE-ProRule" id="PRU00169"/>
    </source>
</evidence>
<keyword evidence="4" id="KW-0808">Transferase</keyword>
<dbReference type="EMBL" id="QLLO01000013">
    <property type="protein sequence ID" value="RAJ11789.1"/>
    <property type="molecule type" value="Genomic_DNA"/>
</dbReference>
<dbReference type="Pfam" id="PF02518">
    <property type="entry name" value="HATPase_c"/>
    <property type="match status" value="1"/>
</dbReference>
<name>A0A327R4Q1_9FLAO</name>
<dbReference type="PANTHER" id="PTHR43047">
    <property type="entry name" value="TWO-COMPONENT HISTIDINE PROTEIN KINASE"/>
    <property type="match status" value="1"/>
</dbReference>
<dbReference type="GO" id="GO:0009927">
    <property type="term" value="F:histidine phosphotransfer kinase activity"/>
    <property type="evidence" value="ECO:0007669"/>
    <property type="project" value="TreeGrafter"/>
</dbReference>
<organism evidence="10 11">
    <name type="scientific">Olleya aquimaris</name>
    <dbReference type="NCBI Taxonomy" id="639310"/>
    <lineage>
        <taxon>Bacteria</taxon>
        <taxon>Pseudomonadati</taxon>
        <taxon>Bacteroidota</taxon>
        <taxon>Flavobacteriia</taxon>
        <taxon>Flavobacteriales</taxon>
        <taxon>Flavobacteriaceae</taxon>
    </lineage>
</organism>
<evidence type="ECO:0000259" key="9">
    <source>
        <dbReference type="PROSITE" id="PS50110"/>
    </source>
</evidence>
<dbReference type="AlphaFoldDB" id="A0A327R4Q1"/>
<dbReference type="InterPro" id="IPR003594">
    <property type="entry name" value="HATPase_dom"/>
</dbReference>
<evidence type="ECO:0000256" key="5">
    <source>
        <dbReference type="ARBA" id="ARBA00022777"/>
    </source>
</evidence>
<dbReference type="Pfam" id="PF00512">
    <property type="entry name" value="HisKA"/>
    <property type="match status" value="1"/>
</dbReference>
<dbReference type="Gene3D" id="3.40.50.2300">
    <property type="match status" value="1"/>
</dbReference>
<dbReference type="CDD" id="cd00082">
    <property type="entry name" value="HisKA"/>
    <property type="match status" value="1"/>
</dbReference>
<keyword evidence="11" id="KW-1185">Reference proteome</keyword>
<feature type="domain" description="Histidine kinase" evidence="8">
    <location>
        <begin position="131"/>
        <end position="352"/>
    </location>
</feature>
<dbReference type="SMART" id="SM00387">
    <property type="entry name" value="HATPase_c"/>
    <property type="match status" value="1"/>
</dbReference>
<dbReference type="OrthoDB" id="9816309at2"/>
<keyword evidence="7" id="KW-1133">Transmembrane helix</keyword>
<dbReference type="SMART" id="SM00388">
    <property type="entry name" value="HisKA"/>
    <property type="match status" value="1"/>
</dbReference>
<comment type="caution">
    <text evidence="10">The sequence shown here is derived from an EMBL/GenBank/DDBJ whole genome shotgun (WGS) entry which is preliminary data.</text>
</comment>
<dbReference type="Pfam" id="PF00072">
    <property type="entry name" value="Response_reg"/>
    <property type="match status" value="1"/>
</dbReference>
<keyword evidence="7" id="KW-0812">Transmembrane</keyword>
<feature type="domain" description="Response regulatory" evidence="9">
    <location>
        <begin position="375"/>
        <end position="490"/>
    </location>
</feature>
<dbReference type="EC" id="2.7.13.3" evidence="2"/>
<dbReference type="RefSeq" id="WP_111660910.1">
    <property type="nucleotide sequence ID" value="NZ_QLLO01000013.1"/>
</dbReference>
<dbReference type="InterPro" id="IPR005467">
    <property type="entry name" value="His_kinase_dom"/>
</dbReference>
<accession>A0A327R4Q1</accession>
<protein>
    <recommendedName>
        <fullName evidence="2">histidine kinase</fullName>
        <ecNumber evidence="2">2.7.13.3</ecNumber>
    </recommendedName>
</protein>
<dbReference type="PANTHER" id="PTHR43047:SF72">
    <property type="entry name" value="OSMOSENSING HISTIDINE PROTEIN KINASE SLN1"/>
    <property type="match status" value="1"/>
</dbReference>
<dbReference type="SMART" id="SM00448">
    <property type="entry name" value="REC"/>
    <property type="match status" value="1"/>
</dbReference>
<dbReference type="InterPro" id="IPR011006">
    <property type="entry name" value="CheY-like_superfamily"/>
</dbReference>
<keyword evidence="3 6" id="KW-0597">Phosphoprotein</keyword>
<dbReference type="InterPro" id="IPR001789">
    <property type="entry name" value="Sig_transdc_resp-reg_receiver"/>
</dbReference>
<comment type="catalytic activity">
    <reaction evidence="1">
        <text>ATP + protein L-histidine = ADP + protein N-phospho-L-histidine.</text>
        <dbReference type="EC" id="2.7.13.3"/>
    </reaction>
</comment>
<evidence type="ECO:0000256" key="3">
    <source>
        <dbReference type="ARBA" id="ARBA00022553"/>
    </source>
</evidence>
<dbReference type="SUPFAM" id="SSF47384">
    <property type="entry name" value="Homodimeric domain of signal transducing histidine kinase"/>
    <property type="match status" value="1"/>
</dbReference>
<evidence type="ECO:0000256" key="7">
    <source>
        <dbReference type="SAM" id="Phobius"/>
    </source>
</evidence>
<evidence type="ECO:0000256" key="4">
    <source>
        <dbReference type="ARBA" id="ARBA00022679"/>
    </source>
</evidence>
<dbReference type="CDD" id="cd17546">
    <property type="entry name" value="REC_hyHK_CKI1_RcsC-like"/>
    <property type="match status" value="1"/>
</dbReference>
<evidence type="ECO:0000313" key="11">
    <source>
        <dbReference type="Proteomes" id="UP000248703"/>
    </source>
</evidence>
<evidence type="ECO:0000313" key="10">
    <source>
        <dbReference type="EMBL" id="RAJ11789.1"/>
    </source>
</evidence>
<dbReference type="InterPro" id="IPR004358">
    <property type="entry name" value="Sig_transdc_His_kin-like_C"/>
</dbReference>
<evidence type="ECO:0000256" key="1">
    <source>
        <dbReference type="ARBA" id="ARBA00000085"/>
    </source>
</evidence>